<sequence precursor="true">MSVRKLTAGVLTILAMLGSIAGVSAQEHFNNLPPADPFAFDPDFRWFEPVYNMDLADMKAKHRAPTGWFGTYDRLSLYGSRPETNDSQSAETKLDNGWGHRYEVGYMTPEKSGWTFNWTEMGVSEGNYIRHEAANRVNENAIVSNVQQDSFPFETNVPGTNYRFFDVGDSTNIFNYDSYELNRTWRMEPYHYGGILEPMIGVRWMRIDDISLSTRLNTDGDLTGAGVIGDLPGFDQLLSDQSITENEMFGGQIGFRYFKYRDRFTYSADFRVFSGGNWQCSTSFSDELLIDYGGTPVGEGDDVVGVQRDRTATTYERNEDIFVGFDVRGELGYQLTKMVSIRAGFQIIDIGTGLWRGGSQQGRITGGDMDQDLFMVGGTFGLSLNH</sequence>
<feature type="chain" id="PRO_5022666613" evidence="1">
    <location>
        <begin position="22"/>
        <end position="386"/>
    </location>
</feature>
<dbReference type="InterPro" id="IPR011446">
    <property type="entry name" value="BBP7"/>
</dbReference>
<comment type="caution">
    <text evidence="2">The sequence shown here is derived from an EMBL/GenBank/DDBJ whole genome shotgun (WGS) entry which is preliminary data.</text>
</comment>
<name>A0A5B1CHM1_9BACT</name>
<dbReference type="RefSeq" id="WP_068264199.1">
    <property type="nucleotide sequence ID" value="NZ_LWSK01000056.1"/>
</dbReference>
<organism evidence="2 3">
    <name type="scientific">Rubripirellula obstinata</name>
    <dbReference type="NCBI Taxonomy" id="406547"/>
    <lineage>
        <taxon>Bacteria</taxon>
        <taxon>Pseudomonadati</taxon>
        <taxon>Planctomycetota</taxon>
        <taxon>Planctomycetia</taxon>
        <taxon>Pirellulales</taxon>
        <taxon>Pirellulaceae</taxon>
        <taxon>Rubripirellula</taxon>
    </lineage>
</organism>
<evidence type="ECO:0000313" key="2">
    <source>
        <dbReference type="EMBL" id="KAA1259445.1"/>
    </source>
</evidence>
<protein>
    <submittedName>
        <fullName evidence="2">Uncharacterized protein</fullName>
    </submittedName>
</protein>
<dbReference type="AlphaFoldDB" id="A0A5B1CHM1"/>
<evidence type="ECO:0000256" key="1">
    <source>
        <dbReference type="SAM" id="SignalP"/>
    </source>
</evidence>
<dbReference type="Pfam" id="PF07585">
    <property type="entry name" value="BBP7"/>
    <property type="match status" value="1"/>
</dbReference>
<dbReference type="EMBL" id="VRLW01000001">
    <property type="protein sequence ID" value="KAA1259445.1"/>
    <property type="molecule type" value="Genomic_DNA"/>
</dbReference>
<gene>
    <name evidence="2" type="ORF">LF1_19770</name>
</gene>
<proteinExistence type="predicted"/>
<accession>A0A5B1CHM1</accession>
<dbReference type="OrthoDB" id="255704at2"/>
<dbReference type="Proteomes" id="UP000322699">
    <property type="component" value="Unassembled WGS sequence"/>
</dbReference>
<feature type="signal peptide" evidence="1">
    <location>
        <begin position="1"/>
        <end position="21"/>
    </location>
</feature>
<keyword evidence="1" id="KW-0732">Signal</keyword>
<keyword evidence="3" id="KW-1185">Reference proteome</keyword>
<evidence type="ECO:0000313" key="3">
    <source>
        <dbReference type="Proteomes" id="UP000322699"/>
    </source>
</evidence>
<reference evidence="2 3" key="1">
    <citation type="submission" date="2019-08" db="EMBL/GenBank/DDBJ databases">
        <title>Deep-cultivation of Planctomycetes and their phenomic and genomic characterization uncovers novel biology.</title>
        <authorList>
            <person name="Wiegand S."/>
            <person name="Jogler M."/>
            <person name="Boedeker C."/>
            <person name="Pinto D."/>
            <person name="Vollmers J."/>
            <person name="Rivas-Marin E."/>
            <person name="Kohn T."/>
            <person name="Peeters S.H."/>
            <person name="Heuer A."/>
            <person name="Rast P."/>
            <person name="Oberbeckmann S."/>
            <person name="Bunk B."/>
            <person name="Jeske O."/>
            <person name="Meyerdierks A."/>
            <person name="Storesund J.E."/>
            <person name="Kallscheuer N."/>
            <person name="Luecker S."/>
            <person name="Lage O.M."/>
            <person name="Pohl T."/>
            <person name="Merkel B.J."/>
            <person name="Hornburger P."/>
            <person name="Mueller R.-W."/>
            <person name="Bruemmer F."/>
            <person name="Labrenz M."/>
            <person name="Spormann A.M."/>
            <person name="Op Den Camp H."/>
            <person name="Overmann J."/>
            <person name="Amann R."/>
            <person name="Jetten M.S.M."/>
            <person name="Mascher T."/>
            <person name="Medema M.H."/>
            <person name="Devos D.P."/>
            <person name="Kaster A.-K."/>
            <person name="Ovreas L."/>
            <person name="Rohde M."/>
            <person name="Galperin M.Y."/>
            <person name="Jogler C."/>
        </authorList>
    </citation>
    <scope>NUCLEOTIDE SEQUENCE [LARGE SCALE GENOMIC DNA]</scope>
    <source>
        <strain evidence="2 3">LF1</strain>
    </source>
</reference>